<feature type="transmembrane region" description="Helical" evidence="13">
    <location>
        <begin position="185"/>
        <end position="208"/>
    </location>
</feature>
<comment type="subcellular location">
    <subcellularLocation>
        <location evidence="1">Cell membrane</location>
        <topology evidence="1">Multi-pass membrane protein</topology>
    </subcellularLocation>
</comment>
<dbReference type="GO" id="GO:0005886">
    <property type="term" value="C:plasma membrane"/>
    <property type="evidence" value="ECO:0007669"/>
    <property type="project" value="UniProtKB-SubCell"/>
</dbReference>
<evidence type="ECO:0000256" key="1">
    <source>
        <dbReference type="ARBA" id="ARBA00004651"/>
    </source>
</evidence>
<dbReference type="InterPro" id="IPR006135">
    <property type="entry name" value="T3SS_substrate_exporter"/>
</dbReference>
<evidence type="ECO:0000256" key="10">
    <source>
        <dbReference type="ARBA" id="ARBA00023136"/>
    </source>
</evidence>
<evidence type="ECO:0000256" key="12">
    <source>
        <dbReference type="SAM" id="MobiDB-lite"/>
    </source>
</evidence>
<dbReference type="GO" id="GO:0009306">
    <property type="term" value="P:protein secretion"/>
    <property type="evidence" value="ECO:0007669"/>
    <property type="project" value="InterPro"/>
</dbReference>
<dbReference type="PANTHER" id="PTHR30531:SF12">
    <property type="entry name" value="FLAGELLAR BIOSYNTHETIC PROTEIN FLHB"/>
    <property type="match status" value="1"/>
</dbReference>
<evidence type="ECO:0000313" key="14">
    <source>
        <dbReference type="EMBL" id="SVA82014.1"/>
    </source>
</evidence>
<evidence type="ECO:0000256" key="7">
    <source>
        <dbReference type="ARBA" id="ARBA00022795"/>
    </source>
</evidence>
<dbReference type="SUPFAM" id="SSF160544">
    <property type="entry name" value="EscU C-terminal domain-like"/>
    <property type="match status" value="1"/>
</dbReference>
<comment type="similarity">
    <text evidence="2">Belongs to the type III secretion exporter family.</text>
</comment>
<sequence length="357" mass="40374">MAEENKDQKTEEASSKRITDTEEKGNFAQSREISSSFVLLASIIAFSIVGRHATETVIKTWYSNLAEMGTINLNVHELFRLMNWNMQNLFFIIGPILIIIMVAGVLANVVQTGGLHFSLHPLKPKWSKLNPLKGFGRIFSKNSLMELFKSLFKISIVALIAYQTINSHWDEIPVLMGYGVGQVLVFMGEIMVEIMVKVLLVMIFLAALDFSFQKYTYLENLRMTKQEVKDERKDLEGNPQIKQRIRSVQMEMMRRRMMAAVPEADVVVTNPTHFSIAIKYDTKIDAAPVVVAKGQNEIALRIREIAKESNVPLVEDKPLARTLYKTVDVGQLIPASLYKAVAEILAYVFKLKGKTSL</sequence>
<proteinExistence type="inferred from homology"/>
<organism evidence="14">
    <name type="scientific">marine metagenome</name>
    <dbReference type="NCBI Taxonomy" id="408172"/>
    <lineage>
        <taxon>unclassified sequences</taxon>
        <taxon>metagenomes</taxon>
        <taxon>ecological metagenomes</taxon>
    </lineage>
</organism>
<keyword evidence="7" id="KW-1005">Bacterial flagellum biogenesis</keyword>
<dbReference type="NCBIfam" id="TIGR00328">
    <property type="entry name" value="flhB"/>
    <property type="match status" value="1"/>
</dbReference>
<dbReference type="PANTHER" id="PTHR30531">
    <property type="entry name" value="FLAGELLAR BIOSYNTHETIC PROTEIN FLHB"/>
    <property type="match status" value="1"/>
</dbReference>
<gene>
    <name evidence="14" type="ORF">METZ01_LOCUS134868</name>
</gene>
<keyword evidence="11" id="KW-1006">Bacterial flagellum protein export</keyword>
<evidence type="ECO:0000256" key="8">
    <source>
        <dbReference type="ARBA" id="ARBA00022927"/>
    </source>
</evidence>
<evidence type="ECO:0000256" key="5">
    <source>
        <dbReference type="ARBA" id="ARBA00022475"/>
    </source>
</evidence>
<name>A0A381YYJ5_9ZZZZ</name>
<dbReference type="Pfam" id="PF01312">
    <property type="entry name" value="Bac_export_2"/>
    <property type="match status" value="1"/>
</dbReference>
<dbReference type="PRINTS" id="PR00950">
    <property type="entry name" value="TYPE3IMSPROT"/>
</dbReference>
<evidence type="ECO:0000256" key="2">
    <source>
        <dbReference type="ARBA" id="ARBA00010690"/>
    </source>
</evidence>
<evidence type="ECO:0000256" key="3">
    <source>
        <dbReference type="ARBA" id="ARBA00021622"/>
    </source>
</evidence>
<dbReference type="AlphaFoldDB" id="A0A381YYJ5"/>
<accession>A0A381YYJ5</accession>
<feature type="compositionally biased region" description="Basic and acidic residues" evidence="12">
    <location>
        <begin position="1"/>
        <end position="25"/>
    </location>
</feature>
<keyword evidence="4" id="KW-0813">Transport</keyword>
<dbReference type="FunFam" id="3.40.1690.10:FF:000001">
    <property type="entry name" value="Flagellar biosynthetic protein FlhB"/>
    <property type="match status" value="1"/>
</dbReference>
<evidence type="ECO:0000256" key="4">
    <source>
        <dbReference type="ARBA" id="ARBA00022448"/>
    </source>
</evidence>
<evidence type="ECO:0000256" key="9">
    <source>
        <dbReference type="ARBA" id="ARBA00022989"/>
    </source>
</evidence>
<dbReference type="EMBL" id="UINC01019377">
    <property type="protein sequence ID" value="SVA82014.1"/>
    <property type="molecule type" value="Genomic_DNA"/>
</dbReference>
<dbReference type="Gene3D" id="3.40.1690.10">
    <property type="entry name" value="secretion proteins EscU"/>
    <property type="match status" value="1"/>
</dbReference>
<dbReference type="GO" id="GO:0044780">
    <property type="term" value="P:bacterial-type flagellum assembly"/>
    <property type="evidence" value="ECO:0007669"/>
    <property type="project" value="InterPro"/>
</dbReference>
<evidence type="ECO:0000256" key="6">
    <source>
        <dbReference type="ARBA" id="ARBA00022692"/>
    </source>
</evidence>
<feature type="transmembrane region" description="Helical" evidence="13">
    <location>
        <begin position="89"/>
        <end position="110"/>
    </location>
</feature>
<dbReference type="InterPro" id="IPR006136">
    <property type="entry name" value="FlhB"/>
</dbReference>
<reference evidence="14" key="1">
    <citation type="submission" date="2018-05" db="EMBL/GenBank/DDBJ databases">
        <authorList>
            <person name="Lanie J.A."/>
            <person name="Ng W.-L."/>
            <person name="Kazmierczak K.M."/>
            <person name="Andrzejewski T.M."/>
            <person name="Davidsen T.M."/>
            <person name="Wayne K.J."/>
            <person name="Tettelin H."/>
            <person name="Glass J.I."/>
            <person name="Rusch D."/>
            <person name="Podicherti R."/>
            <person name="Tsui H.-C.T."/>
            <person name="Winkler M.E."/>
        </authorList>
    </citation>
    <scope>NUCLEOTIDE SEQUENCE</scope>
</reference>
<dbReference type="InterPro" id="IPR029025">
    <property type="entry name" value="T3SS_substrate_exporter_C"/>
</dbReference>
<keyword evidence="9 13" id="KW-1133">Transmembrane helix</keyword>
<feature type="region of interest" description="Disordered" evidence="12">
    <location>
        <begin position="1"/>
        <end position="27"/>
    </location>
</feature>
<keyword evidence="10 13" id="KW-0472">Membrane</keyword>
<evidence type="ECO:0000256" key="11">
    <source>
        <dbReference type="ARBA" id="ARBA00023225"/>
    </source>
</evidence>
<evidence type="ECO:0000256" key="13">
    <source>
        <dbReference type="SAM" id="Phobius"/>
    </source>
</evidence>
<keyword evidence="5" id="KW-1003">Cell membrane</keyword>
<protein>
    <recommendedName>
        <fullName evidence="3">Flagellar biosynthetic protein FlhB</fullName>
    </recommendedName>
</protein>
<keyword evidence="8" id="KW-0653">Protein transport</keyword>
<dbReference type="Gene3D" id="6.10.250.2080">
    <property type="match status" value="1"/>
</dbReference>
<keyword evidence="6 13" id="KW-0812">Transmembrane</keyword>